<protein>
    <submittedName>
        <fullName evidence="1">Uncharacterized protein</fullName>
    </submittedName>
</protein>
<reference evidence="1" key="1">
    <citation type="submission" date="2020-05" db="EMBL/GenBank/DDBJ databases">
        <title>Large-scale comparative analyses of tick genomes elucidate their genetic diversity and vector capacities.</title>
        <authorList>
            <person name="Jia N."/>
            <person name="Wang J."/>
            <person name="Shi W."/>
            <person name="Du L."/>
            <person name="Sun Y."/>
            <person name="Zhan W."/>
            <person name="Jiang J."/>
            <person name="Wang Q."/>
            <person name="Zhang B."/>
            <person name="Ji P."/>
            <person name="Sakyi L.B."/>
            <person name="Cui X."/>
            <person name="Yuan T."/>
            <person name="Jiang B."/>
            <person name="Yang W."/>
            <person name="Lam T.T.-Y."/>
            <person name="Chang Q."/>
            <person name="Ding S."/>
            <person name="Wang X."/>
            <person name="Zhu J."/>
            <person name="Ruan X."/>
            <person name="Zhao L."/>
            <person name="Wei J."/>
            <person name="Que T."/>
            <person name="Du C."/>
            <person name="Cheng J."/>
            <person name="Dai P."/>
            <person name="Han X."/>
            <person name="Huang E."/>
            <person name="Gao Y."/>
            <person name="Liu J."/>
            <person name="Shao H."/>
            <person name="Ye R."/>
            <person name="Li L."/>
            <person name="Wei W."/>
            <person name="Wang X."/>
            <person name="Wang C."/>
            <person name="Yang T."/>
            <person name="Huo Q."/>
            <person name="Li W."/>
            <person name="Guo W."/>
            <person name="Chen H."/>
            <person name="Zhou L."/>
            <person name="Ni X."/>
            <person name="Tian J."/>
            <person name="Zhou Y."/>
            <person name="Sheng Y."/>
            <person name="Liu T."/>
            <person name="Pan Y."/>
            <person name="Xia L."/>
            <person name="Li J."/>
            <person name="Zhao F."/>
            <person name="Cao W."/>
        </authorList>
    </citation>
    <scope>NUCLEOTIDE SEQUENCE</scope>
    <source>
        <strain evidence="1">Hyas-2018</strain>
    </source>
</reference>
<accession>A0ACB7SRV3</accession>
<comment type="caution">
    <text evidence="1">The sequence shown here is derived from an EMBL/GenBank/DDBJ whole genome shotgun (WGS) entry which is preliminary data.</text>
</comment>
<dbReference type="Proteomes" id="UP000821845">
    <property type="component" value="Chromosome 2"/>
</dbReference>
<evidence type="ECO:0000313" key="1">
    <source>
        <dbReference type="EMBL" id="KAH6937573.1"/>
    </source>
</evidence>
<keyword evidence="2" id="KW-1185">Reference proteome</keyword>
<sequence length="474" mass="51942">MLKKLTVPRDHSNAHARLRTTPGPSLEPLKGIYTIATTTAALDIAETGLRGSVSHCLGGQPGPDIERTKRWTENGAVSVGLFDVVSSTDVDNDNDTSLDNATLEDSIFGPQYASTLRIVFIGVVIILSLVGNSIVCYRLLTSRRQRLLKTQVLFLNLALADLLVTVVTMNTQLLWEIVGRVWVAGDIPCRIFKVMQTYALVSSTYMLVGIAVDRHFAICSPLSPAPKPQILVATCWILSLVPSVPNLFAFRLVEVQEKQYCASVFYVYRDYTYVRQVYMAFVFALVFVVPLVALVVLYASVLLRLWKVASVSTPQSLPGRRVVNSPGLDRDRSTLPKVRVRTLKMAAAISLAFLVTNLPYMVQEMLLAFVPQVSLGPHAVAVFGVISASNSAVNPYIYLAFNGGSGSGVCGARVRGMWRRLTRSSASKRSTVSLRTQCTSLKAHNNKRAPAVVRLPLAHDLENCGMQEKVGEKD</sequence>
<name>A0ACB7SRV3_HYAAI</name>
<dbReference type="EMBL" id="CM023482">
    <property type="protein sequence ID" value="KAH6937573.1"/>
    <property type="molecule type" value="Genomic_DNA"/>
</dbReference>
<organism evidence="1 2">
    <name type="scientific">Hyalomma asiaticum</name>
    <name type="common">Tick</name>
    <dbReference type="NCBI Taxonomy" id="266040"/>
    <lineage>
        <taxon>Eukaryota</taxon>
        <taxon>Metazoa</taxon>
        <taxon>Ecdysozoa</taxon>
        <taxon>Arthropoda</taxon>
        <taxon>Chelicerata</taxon>
        <taxon>Arachnida</taxon>
        <taxon>Acari</taxon>
        <taxon>Parasitiformes</taxon>
        <taxon>Ixodida</taxon>
        <taxon>Ixodoidea</taxon>
        <taxon>Ixodidae</taxon>
        <taxon>Hyalomminae</taxon>
        <taxon>Hyalomma</taxon>
    </lineage>
</organism>
<gene>
    <name evidence="1" type="ORF">HPB50_001726</name>
</gene>
<evidence type="ECO:0000313" key="2">
    <source>
        <dbReference type="Proteomes" id="UP000821845"/>
    </source>
</evidence>
<proteinExistence type="predicted"/>